<reference evidence="2" key="2">
    <citation type="submission" date="2023-01" db="EMBL/GenBank/DDBJ databases">
        <authorList>
            <person name="Petersen C."/>
        </authorList>
    </citation>
    <scope>NUCLEOTIDE SEQUENCE</scope>
    <source>
        <strain evidence="2">IBT 15450</strain>
    </source>
</reference>
<comment type="caution">
    <text evidence="2">The sequence shown here is derived from an EMBL/GenBank/DDBJ whole genome shotgun (WGS) entry which is preliminary data.</text>
</comment>
<accession>A0AAD6HZ68</accession>
<proteinExistence type="predicted"/>
<dbReference type="EMBL" id="JAQJZL010000016">
    <property type="protein sequence ID" value="KAJ6023194.1"/>
    <property type="molecule type" value="Genomic_DNA"/>
</dbReference>
<name>A0AAD6HZ68_PENCN</name>
<sequence>MRSSPAKPPWRKNTMNADEGYEADDESSKPRSGDTTTAISSPPAKIQGVFHFRVHRERNIMPESSGEVSQWINASYFLWKMCATLTDTGADPEWTEAFEL</sequence>
<gene>
    <name evidence="2" type="ORF">N7460_013589</name>
</gene>
<organism evidence="2 3">
    <name type="scientific">Penicillium canescens</name>
    <dbReference type="NCBI Taxonomy" id="5083"/>
    <lineage>
        <taxon>Eukaryota</taxon>
        <taxon>Fungi</taxon>
        <taxon>Dikarya</taxon>
        <taxon>Ascomycota</taxon>
        <taxon>Pezizomycotina</taxon>
        <taxon>Eurotiomycetes</taxon>
        <taxon>Eurotiomycetidae</taxon>
        <taxon>Eurotiales</taxon>
        <taxon>Aspergillaceae</taxon>
        <taxon>Penicillium</taxon>
    </lineage>
</organism>
<evidence type="ECO:0000313" key="2">
    <source>
        <dbReference type="EMBL" id="KAJ6023194.1"/>
    </source>
</evidence>
<feature type="region of interest" description="Disordered" evidence="1">
    <location>
        <begin position="1"/>
        <end position="44"/>
    </location>
</feature>
<protein>
    <submittedName>
        <fullName evidence="2">Uncharacterized protein</fullName>
    </submittedName>
</protein>
<keyword evidence="3" id="KW-1185">Reference proteome</keyword>
<evidence type="ECO:0000313" key="3">
    <source>
        <dbReference type="Proteomes" id="UP001219568"/>
    </source>
</evidence>
<reference evidence="2" key="1">
    <citation type="journal article" date="2023" name="IMA Fungus">
        <title>Comparative genomic study of the Penicillium genus elucidates a diverse pangenome and 15 lateral gene transfer events.</title>
        <authorList>
            <person name="Petersen C."/>
            <person name="Sorensen T."/>
            <person name="Nielsen M.R."/>
            <person name="Sondergaard T.E."/>
            <person name="Sorensen J.L."/>
            <person name="Fitzpatrick D.A."/>
            <person name="Frisvad J.C."/>
            <person name="Nielsen K.L."/>
        </authorList>
    </citation>
    <scope>NUCLEOTIDE SEQUENCE</scope>
    <source>
        <strain evidence="2">IBT 15450</strain>
    </source>
</reference>
<evidence type="ECO:0000256" key="1">
    <source>
        <dbReference type="SAM" id="MobiDB-lite"/>
    </source>
</evidence>
<dbReference type="Proteomes" id="UP001219568">
    <property type="component" value="Unassembled WGS sequence"/>
</dbReference>
<dbReference type="AlphaFoldDB" id="A0AAD6HZ68"/>